<dbReference type="PROSITE" id="PS50011">
    <property type="entry name" value="PROTEIN_KINASE_DOM"/>
    <property type="match status" value="1"/>
</dbReference>
<dbReference type="PANTHER" id="PTHR10887">
    <property type="entry name" value="DNA2/NAM7 HELICASE FAMILY"/>
    <property type="match status" value="1"/>
</dbReference>
<dbReference type="Pfam" id="PF00069">
    <property type="entry name" value="Pkinase"/>
    <property type="match status" value="1"/>
</dbReference>
<dbReference type="Gene3D" id="3.40.50.300">
    <property type="entry name" value="P-loop containing nucleotide triphosphate hydrolases"/>
    <property type="match status" value="2"/>
</dbReference>
<gene>
    <name evidence="6" type="primary">recD2_24</name>
    <name evidence="6" type="ORF">SDC9_46972</name>
</gene>
<dbReference type="GO" id="GO:0004672">
    <property type="term" value="F:protein kinase activity"/>
    <property type="evidence" value="ECO:0007669"/>
    <property type="project" value="InterPro"/>
</dbReference>
<dbReference type="AlphaFoldDB" id="A0A644WAH0"/>
<sequence>MLRGIERRSIIKPFGESNSQVEMVSVPNDEAMYVRKIVRNMDSSLQLAMFDKECWALTKLEGCENVVRFIDCQRGYVRSRKSYEGWIIMEYIPGRTLREESTKSFSIPEKYRIIKQLLTAVEAIHNASIIHRDLNPNNVMITGQKLKIIDFGICKILGRISTETTRQFATNNYSAPEVQYHSENSSVQSDIYSLGATIYFLFTKKEPPLPLDFCSVIEATAGIDPLLKSILLKMVAFKPSDRYADVYEITRDVLPLYDRYLKSDEFYRIQLAPGLIEKLISLNLVQSTKSHNRIIIEDIGANFASTFAYVKDTDGQEVLVFDGHNYSFTCVYIADQRLLYARMVENIPDYMLDRHSQKYLEVSGTFIFSETTAFSVLQNDTFALINRIHDYSRNIASEKNIDCTFRSKYGFWKTYLKAMIFSVKQESPRFRYDSCSLKGNHCCFCLSEGQANPTDSFSVGDKIIFEFSTGLSENERPQYIGLYVGYNASDRVFIVDINGRKLKKKPPHTGEIAKDYTSDSIQYDRQLRALEEFERQETPSIGNMKGIFSGIIAPFFFSASTVSHFYNDRLDESQQLAVNKALAARDVFLIQGPPGTGKTSVIVEIVQQMLNYHQNVSSSYRRILIVSQAHAAVDKLLADLDRSISGLSAIRIGDPDNLSPLANEKYGLSTKKKQWIEESVTKAIEMRKEVLSILGVTNEEFELFVSAIECLRLTNSASAERAQAKVVIESFYDLYKLDPSAAEIEQLLIQDEWIKQISEKEDIIEYFVKDASIIIGTCTGFLGSNLRAYFESTAFECVIIDEAAKATLPELMLSVVHSKRVILVGDHYQLPPIFDEKRLVFDKTLDIQQLKDGGFKKIYDNIPEESHQFLSTQYRMHSTIGSMISHIFYDDTIQNGPNTLELKTDLFSGATIVWISTSSIETSIRYEQVCVLETLKRNSLRNSAEASIISEYLSLIDKALCGKDYSVGIIAAYRGQVELLRRDLAAIPLSNIHLDINNDIDTVDAFQGSQKDIIIYSTVRSSESSQIGFLREKPRLNVAFSRARCLLLIVGDIECLSKSSSDEFRMVIEFIRMNNADCQIVEYGRSVK</sequence>
<dbReference type="InterPro" id="IPR027417">
    <property type="entry name" value="P-loop_NTPase"/>
</dbReference>
<name>A0A644WAH0_9ZZZZ</name>
<dbReference type="GO" id="GO:0005524">
    <property type="term" value="F:ATP binding"/>
    <property type="evidence" value="ECO:0007669"/>
    <property type="project" value="UniProtKB-KW"/>
</dbReference>
<evidence type="ECO:0000313" key="6">
    <source>
        <dbReference type="EMBL" id="MPM00742.1"/>
    </source>
</evidence>
<dbReference type="InterPro" id="IPR011009">
    <property type="entry name" value="Kinase-like_dom_sf"/>
</dbReference>
<dbReference type="Pfam" id="PF13087">
    <property type="entry name" value="AAA_12"/>
    <property type="match status" value="1"/>
</dbReference>
<dbReference type="InterPro" id="IPR045055">
    <property type="entry name" value="DNA2/NAM7-like"/>
</dbReference>
<dbReference type="InterPro" id="IPR000719">
    <property type="entry name" value="Prot_kinase_dom"/>
</dbReference>
<evidence type="ECO:0000259" key="5">
    <source>
        <dbReference type="PROSITE" id="PS50011"/>
    </source>
</evidence>
<reference evidence="6" key="1">
    <citation type="submission" date="2019-08" db="EMBL/GenBank/DDBJ databases">
        <authorList>
            <person name="Kucharzyk K."/>
            <person name="Murdoch R.W."/>
            <person name="Higgins S."/>
            <person name="Loffler F."/>
        </authorList>
    </citation>
    <scope>NUCLEOTIDE SEQUENCE</scope>
</reference>
<dbReference type="SUPFAM" id="SSF52540">
    <property type="entry name" value="P-loop containing nucleoside triphosphate hydrolases"/>
    <property type="match status" value="1"/>
</dbReference>
<keyword evidence="2 6" id="KW-0378">Hydrolase</keyword>
<dbReference type="InterPro" id="IPR041677">
    <property type="entry name" value="DNA2/NAM7_AAA_11"/>
</dbReference>
<dbReference type="CDD" id="cd14014">
    <property type="entry name" value="STKc_PknB_like"/>
    <property type="match status" value="1"/>
</dbReference>
<dbReference type="Pfam" id="PF13086">
    <property type="entry name" value="AAA_11"/>
    <property type="match status" value="1"/>
</dbReference>
<dbReference type="EMBL" id="VSSQ01000749">
    <property type="protein sequence ID" value="MPM00742.1"/>
    <property type="molecule type" value="Genomic_DNA"/>
</dbReference>
<proteinExistence type="predicted"/>
<evidence type="ECO:0000256" key="4">
    <source>
        <dbReference type="ARBA" id="ARBA00022840"/>
    </source>
</evidence>
<dbReference type="GO" id="GO:0003678">
    <property type="term" value="F:DNA helicase activity"/>
    <property type="evidence" value="ECO:0007669"/>
    <property type="project" value="UniProtKB-EC"/>
</dbReference>
<dbReference type="CDD" id="cd18808">
    <property type="entry name" value="SF1_C_Upf1"/>
    <property type="match status" value="1"/>
</dbReference>
<evidence type="ECO:0000256" key="3">
    <source>
        <dbReference type="ARBA" id="ARBA00022806"/>
    </source>
</evidence>
<dbReference type="EC" id="3.6.4.12" evidence="6"/>
<protein>
    <submittedName>
        <fullName evidence="6">ATP-dependent RecD-like DNA helicase</fullName>
        <ecNumber evidence="6">3.6.4.12</ecNumber>
    </submittedName>
</protein>
<dbReference type="PANTHER" id="PTHR10887:SF495">
    <property type="entry name" value="HELICASE SENATAXIN ISOFORM X1-RELATED"/>
    <property type="match status" value="1"/>
</dbReference>
<evidence type="ECO:0000256" key="1">
    <source>
        <dbReference type="ARBA" id="ARBA00022741"/>
    </source>
</evidence>
<dbReference type="FunFam" id="3.40.50.300:FF:000326">
    <property type="entry name" value="P-loop containing nucleoside triphosphate hydrolase"/>
    <property type="match status" value="1"/>
</dbReference>
<keyword evidence="4" id="KW-0067">ATP-binding</keyword>
<keyword evidence="1" id="KW-0547">Nucleotide-binding</keyword>
<comment type="caution">
    <text evidence="6">The sequence shown here is derived from an EMBL/GenBank/DDBJ whole genome shotgun (WGS) entry which is preliminary data.</text>
</comment>
<feature type="domain" description="Protein kinase" evidence="5">
    <location>
        <begin position="1"/>
        <end position="280"/>
    </location>
</feature>
<organism evidence="6">
    <name type="scientific">bioreactor metagenome</name>
    <dbReference type="NCBI Taxonomy" id="1076179"/>
    <lineage>
        <taxon>unclassified sequences</taxon>
        <taxon>metagenomes</taxon>
        <taxon>ecological metagenomes</taxon>
    </lineage>
</organism>
<evidence type="ECO:0000256" key="2">
    <source>
        <dbReference type="ARBA" id="ARBA00022801"/>
    </source>
</evidence>
<dbReference type="InterPro" id="IPR047187">
    <property type="entry name" value="SF1_C_Upf1"/>
</dbReference>
<dbReference type="InterPro" id="IPR041679">
    <property type="entry name" value="DNA2/NAM7-like_C"/>
</dbReference>
<dbReference type="Gene3D" id="1.10.510.10">
    <property type="entry name" value="Transferase(Phosphotransferase) domain 1"/>
    <property type="match status" value="1"/>
</dbReference>
<dbReference type="GO" id="GO:0016787">
    <property type="term" value="F:hydrolase activity"/>
    <property type="evidence" value="ECO:0007669"/>
    <property type="project" value="UniProtKB-KW"/>
</dbReference>
<dbReference type="GO" id="GO:0005694">
    <property type="term" value="C:chromosome"/>
    <property type="evidence" value="ECO:0007669"/>
    <property type="project" value="UniProtKB-ARBA"/>
</dbReference>
<dbReference type="SUPFAM" id="SSF56112">
    <property type="entry name" value="Protein kinase-like (PK-like)"/>
    <property type="match status" value="1"/>
</dbReference>
<accession>A0A644WAH0</accession>
<keyword evidence="3 6" id="KW-0347">Helicase</keyword>